<dbReference type="AlphaFoldDB" id="J5WM57"/>
<protein>
    <recommendedName>
        <fullName evidence="3">PF11681 family protein</fullName>
    </recommendedName>
</protein>
<sequence>MDVKTYDPLKVNLVVNGVTITGFADGSIIEVERNEDAIMPYVGTKGEVAIAESADKTGTFKITLMSTSPSVQYLNTLAKQKGDDAAFPVSLVNMNTNAISATATTCRVKKMASETIDKDVTEREFEIFAADLDLI</sequence>
<name>J5WM57_9FIRM</name>
<evidence type="ECO:0000313" key="1">
    <source>
        <dbReference type="EMBL" id="EJU22977.1"/>
    </source>
</evidence>
<dbReference type="EMBL" id="ALNK01000017">
    <property type="protein sequence ID" value="EJU22977.1"/>
    <property type="molecule type" value="Genomic_DNA"/>
</dbReference>
<comment type="caution">
    <text evidence="1">The sequence shown here is derived from an EMBL/GenBank/DDBJ whole genome shotgun (WGS) entry which is preliminary data.</text>
</comment>
<gene>
    <name evidence="1" type="ORF">HMPREF1143_0497</name>
</gene>
<dbReference type="InterPro" id="IPR021695">
    <property type="entry name" value="Phage_KPP10_Orf10"/>
</dbReference>
<evidence type="ECO:0008006" key="3">
    <source>
        <dbReference type="Google" id="ProtNLM"/>
    </source>
</evidence>
<dbReference type="Proteomes" id="UP000005244">
    <property type="component" value="Unassembled WGS sequence"/>
</dbReference>
<accession>J5WM57</accession>
<dbReference type="Pfam" id="PF11681">
    <property type="entry name" value="Phage_Tube_PhiTE"/>
    <property type="match status" value="1"/>
</dbReference>
<proteinExistence type="predicted"/>
<organism evidence="1 2">
    <name type="scientific">Peptoanaerobacter stomatis</name>
    <dbReference type="NCBI Taxonomy" id="796937"/>
    <lineage>
        <taxon>Bacteria</taxon>
        <taxon>Bacillati</taxon>
        <taxon>Bacillota</taxon>
        <taxon>Clostridia</taxon>
        <taxon>Peptostreptococcales</taxon>
        <taxon>Filifactoraceae</taxon>
        <taxon>Peptoanaerobacter</taxon>
    </lineage>
</organism>
<dbReference type="RefSeq" id="WP_009530871.1">
    <property type="nucleotide sequence ID" value="NZ_ALNK01000017.1"/>
</dbReference>
<evidence type="ECO:0000313" key="2">
    <source>
        <dbReference type="Proteomes" id="UP000005244"/>
    </source>
</evidence>
<reference evidence="1 2" key="1">
    <citation type="submission" date="2012-07" db="EMBL/GenBank/DDBJ databases">
        <authorList>
            <person name="Durkin A.S."/>
            <person name="McCorrison J."/>
            <person name="Torralba M."/>
            <person name="Gillis M."/>
            <person name="Methe B."/>
            <person name="Sutton G."/>
            <person name="Nelson K.E."/>
        </authorList>
    </citation>
    <scope>NUCLEOTIDE SEQUENCE [LARGE SCALE GENOMIC DNA]</scope>
    <source>
        <strain evidence="1 2">OBRC8</strain>
    </source>
</reference>
<dbReference type="NCBIfam" id="NF047581">
    <property type="entry name" value="gp105_phage_fam"/>
    <property type="match status" value="1"/>
</dbReference>
<keyword evidence="2" id="KW-1185">Reference proteome</keyword>